<dbReference type="AlphaFoldDB" id="A0A345JQ64"/>
<keyword evidence="4" id="KW-1185">Reference proteome</keyword>
<evidence type="ECO:0000313" key="4">
    <source>
        <dbReference type="Proteomes" id="UP000253862"/>
    </source>
</evidence>
<dbReference type="RefSeq" id="WP_071628746.1">
    <property type="nucleotide sequence ID" value="NZ_CP022375.1"/>
</dbReference>
<comment type="similarity">
    <text evidence="1">Belongs to the SufE family.</text>
</comment>
<dbReference type="KEGG" id="foo:CGC45_02080"/>
<dbReference type="EMBL" id="CP022375">
    <property type="protein sequence ID" value="AXH29460.1"/>
    <property type="molecule type" value="Genomic_DNA"/>
</dbReference>
<dbReference type="PANTHER" id="PTHR43597">
    <property type="entry name" value="SULFUR ACCEPTOR PROTEIN CSDE"/>
    <property type="match status" value="1"/>
</dbReference>
<protein>
    <submittedName>
        <fullName evidence="3">SufE family protein</fullName>
    </submittedName>
</protein>
<dbReference type="InterPro" id="IPR003808">
    <property type="entry name" value="Fe-S_metab-assoc_dom"/>
</dbReference>
<dbReference type="Gene3D" id="3.90.1010.10">
    <property type="match status" value="1"/>
</dbReference>
<feature type="domain" description="Fe-S metabolism associated" evidence="2">
    <location>
        <begin position="13"/>
        <end position="131"/>
    </location>
</feature>
<proteinExistence type="inferred from homology"/>
<dbReference type="SUPFAM" id="SSF82649">
    <property type="entry name" value="SufE/NifU"/>
    <property type="match status" value="1"/>
</dbReference>
<name>A0A345JQ64_9GAMM</name>
<sequence>MENQVVQRQQELVEELSFFEDWEDKYDYVISLAKQLPEYPEDKKTEENLVKGCQSQVWFDSNIDHGKLKFIATSDALIVSGLIGMLLRVYNNATPAEILASNTDFIKQIGFGNNLSTTRANGLRSMLNYIYATAKKISK</sequence>
<evidence type="ECO:0000256" key="1">
    <source>
        <dbReference type="ARBA" id="ARBA00010282"/>
    </source>
</evidence>
<gene>
    <name evidence="3" type="ORF">CGC43_02105</name>
</gene>
<evidence type="ECO:0000313" key="3">
    <source>
        <dbReference type="EMBL" id="AXH29460.1"/>
    </source>
</evidence>
<dbReference type="PANTHER" id="PTHR43597:SF5">
    <property type="entry name" value="SUFE-LIKE PROTEIN 2, CHLOROPLASTIC"/>
    <property type="match status" value="1"/>
</dbReference>
<reference evidence="3 4" key="1">
    <citation type="submission" date="2017-07" db="EMBL/GenBank/DDBJ databases">
        <title>Complete genome sequences and comparative analysis of the novel pathogen Francisella opportunistica.</title>
        <authorList>
            <person name="Dietrich E.A."/>
            <person name="Kingry L.C."/>
            <person name="Petersen J.M."/>
        </authorList>
    </citation>
    <scope>NUCLEOTIDE SEQUENCE [LARGE SCALE GENOMIC DNA]</scope>
    <source>
        <strain evidence="3 4">14-2155</strain>
    </source>
</reference>
<dbReference type="Pfam" id="PF02657">
    <property type="entry name" value="SufE"/>
    <property type="match status" value="1"/>
</dbReference>
<organism evidence="3 4">
    <name type="scientific">Francisella opportunistica</name>
    <dbReference type="NCBI Taxonomy" id="2016517"/>
    <lineage>
        <taxon>Bacteria</taxon>
        <taxon>Pseudomonadati</taxon>
        <taxon>Pseudomonadota</taxon>
        <taxon>Gammaproteobacteria</taxon>
        <taxon>Thiotrichales</taxon>
        <taxon>Francisellaceae</taxon>
        <taxon>Francisella</taxon>
    </lineage>
</organism>
<dbReference type="OrthoDB" id="9799320at2"/>
<evidence type="ECO:0000259" key="2">
    <source>
        <dbReference type="Pfam" id="PF02657"/>
    </source>
</evidence>
<accession>A0A345JQ64</accession>
<dbReference type="Proteomes" id="UP000253862">
    <property type="component" value="Chromosome"/>
</dbReference>